<proteinExistence type="predicted"/>
<feature type="region of interest" description="Disordered" evidence="1">
    <location>
        <begin position="258"/>
        <end position="283"/>
    </location>
</feature>
<dbReference type="PANTHER" id="PTHR14523:SF1">
    <property type="entry name" value="HOMOLOGOUS RECOMBINATION OB-FOLD PROTEIN"/>
    <property type="match status" value="1"/>
</dbReference>
<feature type="compositionally biased region" description="Polar residues" evidence="1">
    <location>
        <begin position="167"/>
        <end position="177"/>
    </location>
</feature>
<dbReference type="CTD" id="78995"/>
<dbReference type="AlphaFoldDB" id="A0A3B3T7L9"/>
<dbReference type="GeneTree" id="ENSGT00400000022305"/>
<reference evidence="3" key="1">
    <citation type="submission" date="2025-08" db="UniProtKB">
        <authorList>
            <consortium name="Ensembl"/>
        </authorList>
    </citation>
    <scope>IDENTIFICATION</scope>
</reference>
<dbReference type="KEGG" id="pki:111852850"/>
<feature type="region of interest" description="Disordered" evidence="1">
    <location>
        <begin position="136"/>
        <end position="189"/>
    </location>
</feature>
<name>A0A3B3T7L9_9TELE</name>
<dbReference type="STRING" id="1676925.ENSPKIP00000038286"/>
<dbReference type="GO" id="GO:0000725">
    <property type="term" value="P:recombinational repair"/>
    <property type="evidence" value="ECO:0007669"/>
    <property type="project" value="InterPro"/>
</dbReference>
<dbReference type="InterPro" id="IPR058570">
    <property type="entry name" value="HROB_OB"/>
</dbReference>
<sequence>MTVMANKWKDLFNVGEDFDEDLLHADWDVETEPVPAATESVTAATCLRAPSGLRSQMAVSHQPLARALTHGSTTCHPLGTSDLSGDRKAAGSSTRASFAAPTRQDPLTSGDQKADAFRDDFDDWDVDFEDLDENTLQLPTESDPPVSVLPEQDSAVSPAKRMRGPSCISTGSGSSGLHSADGPAPRPVANTVLRPTGAASLVRPQTSAAARSTATSHVPGGSALSTSYRPRPSVIGSTPLMPRPLRTPILTNHLVQLVSASSRTPPKPRTPAPGPQTRRFPGPAGLLPQQQLYGQSLDDIVVVQPQTPAHGAVARLRSQVAGTQAANEEDFTRGPWAAMKAEMGLDEQNPACFLHTYSVVMVLRKAALKQLSKNKVPNMAVMVKEILHTHADAKAVFQDPTGQMQGTVHRRLLEDRQDELKMGAVLLLKQVGVFSPSPRNHYLNVTPSNLLRIYPPEGTVKAPVKLPHHVSEKLTPDLEWSSGTQGGAVSSAELVYDGGGGESGKQKLAEECGPGRDLQSAATRLEDSAWDADDLDELLGDLPEELYSL</sequence>
<accession>A0A3B3T7L9</accession>
<feature type="region of interest" description="Disordered" evidence="1">
    <location>
        <begin position="70"/>
        <end position="115"/>
    </location>
</feature>
<feature type="domain" description="Homologous recombination OB-fold protein OB-fold" evidence="2">
    <location>
        <begin position="374"/>
        <end position="457"/>
    </location>
</feature>
<dbReference type="OrthoDB" id="21443at2759"/>
<protein>
    <submittedName>
        <fullName evidence="3">Homologous recombination factor with OB-fold</fullName>
    </submittedName>
</protein>
<dbReference type="Pfam" id="PF15072">
    <property type="entry name" value="HROB"/>
    <property type="match status" value="1"/>
</dbReference>
<dbReference type="Proteomes" id="UP000261540">
    <property type="component" value="Unplaced"/>
</dbReference>
<evidence type="ECO:0000259" key="2">
    <source>
        <dbReference type="Pfam" id="PF15072"/>
    </source>
</evidence>
<keyword evidence="4" id="KW-1185">Reference proteome</keyword>
<reference evidence="3" key="2">
    <citation type="submission" date="2025-09" db="UniProtKB">
        <authorList>
            <consortium name="Ensembl"/>
        </authorList>
    </citation>
    <scope>IDENTIFICATION</scope>
</reference>
<feature type="compositionally biased region" description="Low complexity" evidence="1">
    <location>
        <begin position="206"/>
        <end position="216"/>
    </location>
</feature>
<evidence type="ECO:0000313" key="3">
    <source>
        <dbReference type="Ensembl" id="ENSPKIP00000038286.1"/>
    </source>
</evidence>
<feature type="region of interest" description="Disordered" evidence="1">
    <location>
        <begin position="202"/>
        <end position="245"/>
    </location>
</feature>
<evidence type="ECO:0000256" key="1">
    <source>
        <dbReference type="SAM" id="MobiDB-lite"/>
    </source>
</evidence>
<dbReference type="PANTHER" id="PTHR14523">
    <property type="entry name" value="UNCHARACTERIZED PROTEIN C17ORF53 HOMOLOG"/>
    <property type="match status" value="1"/>
</dbReference>
<evidence type="ECO:0000313" key="4">
    <source>
        <dbReference type="Proteomes" id="UP000261540"/>
    </source>
</evidence>
<dbReference type="Ensembl" id="ENSPKIT00000019276.1">
    <property type="protein sequence ID" value="ENSPKIP00000038286.1"/>
    <property type="gene ID" value="ENSPKIG00000016113.1"/>
</dbReference>
<feature type="compositionally biased region" description="Pro residues" evidence="1">
    <location>
        <begin position="265"/>
        <end position="274"/>
    </location>
</feature>
<organism evidence="3 4">
    <name type="scientific">Paramormyrops kingsleyae</name>
    <dbReference type="NCBI Taxonomy" id="1676925"/>
    <lineage>
        <taxon>Eukaryota</taxon>
        <taxon>Metazoa</taxon>
        <taxon>Chordata</taxon>
        <taxon>Craniata</taxon>
        <taxon>Vertebrata</taxon>
        <taxon>Euteleostomi</taxon>
        <taxon>Actinopterygii</taxon>
        <taxon>Neopterygii</taxon>
        <taxon>Teleostei</taxon>
        <taxon>Osteoglossocephala</taxon>
        <taxon>Osteoglossomorpha</taxon>
        <taxon>Osteoglossiformes</taxon>
        <taxon>Mormyridae</taxon>
        <taxon>Paramormyrops</taxon>
    </lineage>
</organism>
<dbReference type="InterPro" id="IPR028045">
    <property type="entry name" value="HROB"/>
</dbReference>